<dbReference type="PANTHER" id="PTHR43020">
    <property type="entry name" value="CDK5 REGULATORY SUBUNIT-ASSOCIATED PROTEIN 1"/>
    <property type="match status" value="1"/>
</dbReference>
<dbReference type="GO" id="GO:0035597">
    <property type="term" value="F:tRNA-2-methylthio-N(6)-dimethylallyladenosine(37) synthase activity"/>
    <property type="evidence" value="ECO:0007669"/>
    <property type="project" value="TreeGrafter"/>
</dbReference>
<dbReference type="PANTHER" id="PTHR43020:SF2">
    <property type="entry name" value="MITOCHONDRIAL TRNA METHYLTHIOTRANSFERASE CDK5RAP1"/>
    <property type="match status" value="1"/>
</dbReference>
<evidence type="ECO:0000313" key="3">
    <source>
        <dbReference type="Proteomes" id="UP000269208"/>
    </source>
</evidence>
<dbReference type="Gene3D" id="3.80.30.20">
    <property type="entry name" value="tm_1862 like domain"/>
    <property type="match status" value="1"/>
</dbReference>
<protein>
    <submittedName>
        <fullName evidence="2">MiaB protein</fullName>
        <ecNumber evidence="2">2.-.-.-</ecNumber>
    </submittedName>
</protein>
<gene>
    <name evidence="2" type="primary">miaB_2</name>
    <name evidence="2" type="ORF">NCTC6754_07506</name>
</gene>
<dbReference type="GO" id="GO:0051539">
    <property type="term" value="F:4 iron, 4 sulfur cluster binding"/>
    <property type="evidence" value="ECO:0007669"/>
    <property type="project" value="TreeGrafter"/>
</dbReference>
<evidence type="ECO:0000313" key="2">
    <source>
        <dbReference type="EMBL" id="VEB62117.1"/>
    </source>
</evidence>
<comment type="cofactor">
    <cofactor evidence="1">
        <name>[4Fe-4S] cluster</name>
        <dbReference type="ChEBI" id="CHEBI:49883"/>
    </cofactor>
</comment>
<proteinExistence type="predicted"/>
<dbReference type="Proteomes" id="UP000269208">
    <property type="component" value="Chromosome"/>
</dbReference>
<dbReference type="EC" id="2.-.-.-" evidence="2"/>
<sequence length="93" mass="10377">MRSTCWARNVNAWRGENYDGTTGTFADLLRLVAAIDGIDRIRFTTSHPIEFTDDIIEVYRDTPELVSFLHLPVQSGSESRVESDGAHPHCAGI</sequence>
<organism evidence="2 3">
    <name type="scientific">Salmonella enterica I</name>
    <dbReference type="NCBI Taxonomy" id="59201"/>
    <lineage>
        <taxon>Bacteria</taxon>
        <taxon>Pseudomonadati</taxon>
        <taxon>Pseudomonadota</taxon>
        <taxon>Gammaproteobacteria</taxon>
        <taxon>Enterobacterales</taxon>
        <taxon>Enterobacteriaceae</taxon>
        <taxon>Salmonella</taxon>
    </lineage>
</organism>
<dbReference type="EMBL" id="LR134190">
    <property type="protein sequence ID" value="VEB62117.1"/>
    <property type="molecule type" value="Genomic_DNA"/>
</dbReference>
<dbReference type="AlphaFoldDB" id="A0A3S5DN48"/>
<reference evidence="2 3" key="1">
    <citation type="submission" date="2018-12" db="EMBL/GenBank/DDBJ databases">
        <authorList>
            <consortium name="Pathogen Informatics"/>
        </authorList>
    </citation>
    <scope>NUCLEOTIDE SEQUENCE [LARGE SCALE GENOMIC DNA]</scope>
    <source>
        <strain evidence="2 3">NCTC6754</strain>
    </source>
</reference>
<dbReference type="GO" id="GO:0005829">
    <property type="term" value="C:cytosol"/>
    <property type="evidence" value="ECO:0007669"/>
    <property type="project" value="TreeGrafter"/>
</dbReference>
<dbReference type="InterPro" id="IPR023404">
    <property type="entry name" value="rSAM_horseshoe"/>
</dbReference>
<accession>A0A3S5DN48</accession>
<name>A0A3S5DN48_SALET</name>
<keyword evidence="2" id="KW-0808">Transferase</keyword>
<evidence type="ECO:0000256" key="1">
    <source>
        <dbReference type="ARBA" id="ARBA00001966"/>
    </source>
</evidence>
<dbReference type="InterPro" id="IPR058240">
    <property type="entry name" value="rSAM_sf"/>
</dbReference>
<dbReference type="SUPFAM" id="SSF102114">
    <property type="entry name" value="Radical SAM enzymes"/>
    <property type="match status" value="1"/>
</dbReference>